<reference evidence="2" key="1">
    <citation type="submission" date="2018-12" db="EMBL/GenBank/DDBJ databases">
        <authorList>
            <person name="Syme R.A."/>
            <person name="Farfan-Caceres L."/>
            <person name="Lichtenzveig J."/>
        </authorList>
    </citation>
    <scope>NUCLEOTIDE SEQUENCE</scope>
    <source>
        <strain evidence="2">Al4</strain>
    </source>
</reference>
<reference evidence="2" key="2">
    <citation type="submission" date="2020-09" db="EMBL/GenBank/DDBJ databases">
        <title>Reference genome assembly for Australian Ascochyta lentis isolate Al4.</title>
        <authorList>
            <person name="Lee R.C."/>
            <person name="Farfan-Caceres L.M."/>
            <person name="Debler J.W."/>
            <person name="Williams A.H."/>
            <person name="Henares B.M."/>
        </authorList>
    </citation>
    <scope>NUCLEOTIDE SEQUENCE</scope>
    <source>
        <strain evidence="2">Al4</strain>
    </source>
</reference>
<feature type="compositionally biased region" description="Acidic residues" evidence="1">
    <location>
        <begin position="148"/>
        <end position="163"/>
    </location>
</feature>
<protein>
    <submittedName>
        <fullName evidence="2">Uncharacterized protein</fullName>
    </submittedName>
</protein>
<keyword evidence="3" id="KW-1185">Reference proteome</keyword>
<feature type="region of interest" description="Disordered" evidence="1">
    <location>
        <begin position="61"/>
        <end position="169"/>
    </location>
</feature>
<dbReference type="Proteomes" id="UP000651452">
    <property type="component" value="Unassembled WGS sequence"/>
</dbReference>
<evidence type="ECO:0000313" key="2">
    <source>
        <dbReference type="EMBL" id="KAF9695039.1"/>
    </source>
</evidence>
<dbReference type="AlphaFoldDB" id="A0A8H7J1D8"/>
<dbReference type="OrthoDB" id="5418867at2759"/>
<evidence type="ECO:0000256" key="1">
    <source>
        <dbReference type="SAM" id="MobiDB-lite"/>
    </source>
</evidence>
<name>A0A8H7J1D8_9PLEO</name>
<evidence type="ECO:0000313" key="3">
    <source>
        <dbReference type="Proteomes" id="UP000651452"/>
    </source>
</evidence>
<gene>
    <name evidence="2" type="ORF">EKO04_006890</name>
</gene>
<feature type="compositionally biased region" description="Basic and acidic residues" evidence="1">
    <location>
        <begin position="129"/>
        <end position="146"/>
    </location>
</feature>
<comment type="caution">
    <text evidence="2">The sequence shown here is derived from an EMBL/GenBank/DDBJ whole genome shotgun (WGS) entry which is preliminary data.</text>
</comment>
<sequence length="169" mass="18221">MSKKWTAELDSILIHGVFEECQISFGKALCEKIAERVRSAGIEGFTECTPKAIENRLYSWKKKNVKTDTTNGDTAVSTPKKAPAPKKAAGTPKTPRSKKGSAKNKAAPEEEEAARDEDSLKSPSVGRKRASESEEGGKSKKAKVESLDPGEYDEVMEGGEVGEGETAFV</sequence>
<dbReference type="EMBL" id="RZGK01000012">
    <property type="protein sequence ID" value="KAF9695039.1"/>
    <property type="molecule type" value="Genomic_DNA"/>
</dbReference>
<accession>A0A8H7J1D8</accession>
<feature type="compositionally biased region" description="Low complexity" evidence="1">
    <location>
        <begin position="74"/>
        <end position="94"/>
    </location>
</feature>
<proteinExistence type="predicted"/>
<organism evidence="2 3">
    <name type="scientific">Ascochyta lentis</name>
    <dbReference type="NCBI Taxonomy" id="205686"/>
    <lineage>
        <taxon>Eukaryota</taxon>
        <taxon>Fungi</taxon>
        <taxon>Dikarya</taxon>
        <taxon>Ascomycota</taxon>
        <taxon>Pezizomycotina</taxon>
        <taxon>Dothideomycetes</taxon>
        <taxon>Pleosporomycetidae</taxon>
        <taxon>Pleosporales</taxon>
        <taxon>Pleosporineae</taxon>
        <taxon>Didymellaceae</taxon>
        <taxon>Ascochyta</taxon>
    </lineage>
</organism>